<accession>A0AA97BDG9</accession>
<proteinExistence type="inferred from homology"/>
<keyword evidence="5" id="KW-0540">Nuclease</keyword>
<dbReference type="KEGG" id="tog:HNI00_14675"/>
<dbReference type="PANTHER" id="PTHR31340">
    <property type="entry name" value="MITOCHONDRIAL GENOME MAINTENANCE EXONUCLEASE 1"/>
    <property type="match status" value="1"/>
</dbReference>
<evidence type="ECO:0000259" key="4">
    <source>
        <dbReference type="Pfam" id="PF12705"/>
    </source>
</evidence>
<dbReference type="AlphaFoldDB" id="A0AA97BDG9"/>
<keyword evidence="2" id="KW-0547">Nucleotide-binding</keyword>
<protein>
    <submittedName>
        <fullName evidence="5">Exonuclease</fullName>
    </submittedName>
</protein>
<keyword evidence="1" id="KW-0227">DNA damage</keyword>
<keyword evidence="3" id="KW-0234">DNA repair</keyword>
<dbReference type="InterPro" id="IPR038726">
    <property type="entry name" value="PDDEXK_AddAB-type"/>
</dbReference>
<evidence type="ECO:0000313" key="5">
    <source>
        <dbReference type="EMBL" id="WOB44246.1"/>
    </source>
</evidence>
<dbReference type="GO" id="GO:0008297">
    <property type="term" value="F:single-stranded DNA exodeoxyribonuclease activity"/>
    <property type="evidence" value="ECO:0007669"/>
    <property type="project" value="TreeGrafter"/>
</dbReference>
<evidence type="ECO:0000256" key="3">
    <source>
        <dbReference type="ARBA" id="ARBA00023204"/>
    </source>
</evidence>
<keyword evidence="5" id="KW-0378">Hydrolase</keyword>
<dbReference type="EMBL" id="CP053540">
    <property type="protein sequence ID" value="WOB44246.1"/>
    <property type="molecule type" value="Genomic_DNA"/>
</dbReference>
<reference evidence="5" key="1">
    <citation type="submission" date="2020-05" db="EMBL/GenBank/DDBJ databases">
        <authorList>
            <person name="Zhu T."/>
            <person name="Keshari N."/>
            <person name="Lu X."/>
        </authorList>
    </citation>
    <scope>NUCLEOTIDE SEQUENCE</scope>
    <source>
        <strain evidence="5">NK1-22</strain>
    </source>
</reference>
<dbReference type="HAMAP" id="MF_03030">
    <property type="entry name" value="MGME1"/>
    <property type="match status" value="1"/>
</dbReference>
<dbReference type="PANTHER" id="PTHR31340:SF3">
    <property type="entry name" value="MITOCHONDRIAL GENOME MAINTENANCE EXONUCLEASE 1"/>
    <property type="match status" value="1"/>
</dbReference>
<evidence type="ECO:0000256" key="2">
    <source>
        <dbReference type="ARBA" id="ARBA00022806"/>
    </source>
</evidence>
<feature type="domain" description="PD-(D/E)XK endonuclease-like" evidence="4">
    <location>
        <begin position="39"/>
        <end position="217"/>
    </location>
</feature>
<keyword evidence="5" id="KW-0269">Exonuclease</keyword>
<name>A0AA97BDG9_9CYAN</name>
<dbReference type="GO" id="GO:0006281">
    <property type="term" value="P:DNA repair"/>
    <property type="evidence" value="ECO:0007669"/>
    <property type="project" value="UniProtKB-KW"/>
</dbReference>
<keyword evidence="2" id="KW-0347">Helicase</keyword>
<dbReference type="GO" id="GO:0004386">
    <property type="term" value="F:helicase activity"/>
    <property type="evidence" value="ECO:0007669"/>
    <property type="project" value="UniProtKB-KW"/>
</dbReference>
<sequence length="225" mass="25263">MANGVYKNSVVVKRARRGYLVDAAGRSLPSVSTILNATKPPEAREALAKWRDRLGAEEAGRIATAASRRGSQTHAHIRRYLAGEHPTCPDAVRPYWESLEPIVAEIQNVRLLEAPVFHYDLGYAGKVDCVASYRGVPCVLDWKTGDRPKGTIERLYDGPLQLAAYCGAVNHYCEAEKIHIREAMLVVAIPHQPAEVFWFEPGAIAQYWGQWQQRVGEYYRRMGSR</sequence>
<dbReference type="RefSeq" id="WP_316787362.1">
    <property type="nucleotide sequence ID" value="NZ_CP053540.1"/>
</dbReference>
<dbReference type="Pfam" id="PF12705">
    <property type="entry name" value="PDDEXK_1"/>
    <property type="match status" value="1"/>
</dbReference>
<gene>
    <name evidence="5" type="ORF">HNI00_14675</name>
</gene>
<evidence type="ECO:0000256" key="1">
    <source>
        <dbReference type="ARBA" id="ARBA00022763"/>
    </source>
</evidence>
<organism evidence="5">
    <name type="scientific">Thermoleptolyngbya oregonensis NK1-22</name>
    <dbReference type="NCBI Taxonomy" id="2547457"/>
    <lineage>
        <taxon>Bacteria</taxon>
        <taxon>Bacillati</taxon>
        <taxon>Cyanobacteriota</taxon>
        <taxon>Cyanophyceae</taxon>
        <taxon>Oculatellales</taxon>
        <taxon>Oculatellaceae</taxon>
        <taxon>Thermoleptolyngbya</taxon>
    </lineage>
</organism>
<keyword evidence="2" id="KW-0067">ATP-binding</keyword>